<evidence type="ECO:0000256" key="2">
    <source>
        <dbReference type="ARBA" id="ARBA00009063"/>
    </source>
</evidence>
<dbReference type="GO" id="GO:0006836">
    <property type="term" value="P:neurotransmitter transport"/>
    <property type="evidence" value="ECO:0007669"/>
    <property type="project" value="UniProtKB-KW"/>
</dbReference>
<dbReference type="GO" id="GO:0005886">
    <property type="term" value="C:plasma membrane"/>
    <property type="evidence" value="ECO:0007669"/>
    <property type="project" value="TreeGrafter"/>
</dbReference>
<dbReference type="PROSITE" id="PS50192">
    <property type="entry name" value="T_SNARE"/>
    <property type="match status" value="1"/>
</dbReference>
<reference evidence="8" key="1">
    <citation type="submission" date="2022-11" db="UniProtKB">
        <authorList>
            <consortium name="WormBaseParasite"/>
        </authorList>
    </citation>
    <scope>IDENTIFICATION</scope>
</reference>
<accession>A0A914CGR1</accession>
<dbReference type="GO" id="GO:0031201">
    <property type="term" value="C:SNARE complex"/>
    <property type="evidence" value="ECO:0007669"/>
    <property type="project" value="TreeGrafter"/>
</dbReference>
<keyword evidence="5" id="KW-1133">Transmembrane helix</keyword>
<keyword evidence="5" id="KW-0472">Membrane</keyword>
<dbReference type="Gene3D" id="1.20.5.110">
    <property type="match status" value="1"/>
</dbReference>
<dbReference type="SMART" id="SM00397">
    <property type="entry name" value="t_SNARE"/>
    <property type="match status" value="1"/>
</dbReference>
<name>A0A914CGR1_9BILA</name>
<evidence type="ECO:0000313" key="7">
    <source>
        <dbReference type="Proteomes" id="UP000887540"/>
    </source>
</evidence>
<dbReference type="InterPro" id="IPR000727">
    <property type="entry name" value="T_SNARE_dom"/>
</dbReference>
<comment type="similarity">
    <text evidence="2">Belongs to the syntaxin family.</text>
</comment>
<dbReference type="AlphaFoldDB" id="A0A914CGR1"/>
<comment type="subcellular location">
    <subcellularLocation>
        <location evidence="1">Membrane</location>
        <topology evidence="1">Single-pass type IV membrane protein</topology>
    </subcellularLocation>
</comment>
<keyword evidence="4" id="KW-0532">Neurotransmitter transport</keyword>
<dbReference type="GO" id="GO:0000149">
    <property type="term" value="F:SNARE binding"/>
    <property type="evidence" value="ECO:0007669"/>
    <property type="project" value="TreeGrafter"/>
</dbReference>
<feature type="domain" description="T-SNARE coiled-coil homology" evidence="6">
    <location>
        <begin position="1"/>
        <end position="63"/>
    </location>
</feature>
<sequence>MNDIQSRNKAIIQVESNVRELHDLFIDMAIIVESQGEMLNNIETNISSAVEYTERAHENVKNAKSARDLNIKIKIAIGVSAAILLILLCLIVKFFFCFYFGCAK</sequence>
<dbReference type="GO" id="GO:0048278">
    <property type="term" value="P:vesicle docking"/>
    <property type="evidence" value="ECO:0007669"/>
    <property type="project" value="TreeGrafter"/>
</dbReference>
<dbReference type="PANTHER" id="PTHR19957:SF307">
    <property type="entry name" value="PROTEIN SSO1-RELATED"/>
    <property type="match status" value="1"/>
</dbReference>
<dbReference type="Proteomes" id="UP000887540">
    <property type="component" value="Unplaced"/>
</dbReference>
<dbReference type="PANTHER" id="PTHR19957">
    <property type="entry name" value="SYNTAXIN"/>
    <property type="match status" value="1"/>
</dbReference>
<dbReference type="GO" id="GO:0012505">
    <property type="term" value="C:endomembrane system"/>
    <property type="evidence" value="ECO:0007669"/>
    <property type="project" value="TreeGrafter"/>
</dbReference>
<dbReference type="InterPro" id="IPR010989">
    <property type="entry name" value="SNARE"/>
</dbReference>
<keyword evidence="5" id="KW-0812">Transmembrane</keyword>
<evidence type="ECO:0000256" key="4">
    <source>
        <dbReference type="ARBA" id="ARBA00022775"/>
    </source>
</evidence>
<evidence type="ECO:0000256" key="1">
    <source>
        <dbReference type="ARBA" id="ARBA00004211"/>
    </source>
</evidence>
<dbReference type="GO" id="GO:0006886">
    <property type="term" value="P:intracellular protein transport"/>
    <property type="evidence" value="ECO:0007669"/>
    <property type="project" value="InterPro"/>
</dbReference>
<evidence type="ECO:0000256" key="5">
    <source>
        <dbReference type="SAM" id="Phobius"/>
    </source>
</evidence>
<organism evidence="7 8">
    <name type="scientific">Acrobeloides nanus</name>
    <dbReference type="NCBI Taxonomy" id="290746"/>
    <lineage>
        <taxon>Eukaryota</taxon>
        <taxon>Metazoa</taxon>
        <taxon>Ecdysozoa</taxon>
        <taxon>Nematoda</taxon>
        <taxon>Chromadorea</taxon>
        <taxon>Rhabditida</taxon>
        <taxon>Tylenchina</taxon>
        <taxon>Cephalobomorpha</taxon>
        <taxon>Cephaloboidea</taxon>
        <taxon>Cephalobidae</taxon>
        <taxon>Acrobeloides</taxon>
    </lineage>
</organism>
<dbReference type="GO" id="GO:0005484">
    <property type="term" value="F:SNAP receptor activity"/>
    <property type="evidence" value="ECO:0007669"/>
    <property type="project" value="InterPro"/>
</dbReference>
<feature type="transmembrane region" description="Helical" evidence="5">
    <location>
        <begin position="75"/>
        <end position="101"/>
    </location>
</feature>
<dbReference type="SUPFAM" id="SSF47661">
    <property type="entry name" value="t-snare proteins"/>
    <property type="match status" value="1"/>
</dbReference>
<proteinExistence type="inferred from homology"/>
<dbReference type="InterPro" id="IPR045242">
    <property type="entry name" value="Syntaxin"/>
</dbReference>
<evidence type="ECO:0000259" key="6">
    <source>
        <dbReference type="PROSITE" id="PS50192"/>
    </source>
</evidence>
<dbReference type="InterPro" id="IPR006012">
    <property type="entry name" value="Syntaxin/epimorphin_CS"/>
</dbReference>
<keyword evidence="7" id="KW-1185">Reference proteome</keyword>
<dbReference type="GO" id="GO:0006906">
    <property type="term" value="P:vesicle fusion"/>
    <property type="evidence" value="ECO:0007669"/>
    <property type="project" value="TreeGrafter"/>
</dbReference>
<dbReference type="WBParaSite" id="ACRNAN_scaffold10677.g30062.t1">
    <property type="protein sequence ID" value="ACRNAN_scaffold10677.g30062.t1"/>
    <property type="gene ID" value="ACRNAN_scaffold10677.g30062"/>
</dbReference>
<dbReference type="CDD" id="cd15848">
    <property type="entry name" value="SNARE_syntaxin1-like"/>
    <property type="match status" value="1"/>
</dbReference>
<protein>
    <submittedName>
        <fullName evidence="8">t-SNARE coiled-coil homology domain-containing protein</fullName>
    </submittedName>
</protein>
<evidence type="ECO:0000256" key="3">
    <source>
        <dbReference type="ARBA" id="ARBA00022448"/>
    </source>
</evidence>
<evidence type="ECO:0000313" key="8">
    <source>
        <dbReference type="WBParaSite" id="ACRNAN_scaffold10677.g30062.t1"/>
    </source>
</evidence>
<keyword evidence="3" id="KW-0813">Transport</keyword>
<dbReference type="GO" id="GO:0006887">
    <property type="term" value="P:exocytosis"/>
    <property type="evidence" value="ECO:0007669"/>
    <property type="project" value="TreeGrafter"/>
</dbReference>
<dbReference type="PROSITE" id="PS00914">
    <property type="entry name" value="SYNTAXIN"/>
    <property type="match status" value="1"/>
</dbReference>